<dbReference type="InterPro" id="IPR046923">
    <property type="entry name" value="CATRA-C"/>
</dbReference>
<protein>
    <submittedName>
        <fullName evidence="4">Uncharacterized protein</fullName>
    </submittedName>
</protein>
<feature type="domain" description="Effector-associated" evidence="1">
    <location>
        <begin position="333"/>
        <end position="422"/>
    </location>
</feature>
<name>A0A1S1PZW5_9ACTN</name>
<feature type="domain" description="CASPASE and TPR Repeat-Associated C-terminal" evidence="3">
    <location>
        <begin position="173"/>
        <end position="305"/>
    </location>
</feature>
<dbReference type="Pfam" id="PF19955">
    <property type="entry name" value="EAD1"/>
    <property type="match status" value="1"/>
</dbReference>
<accession>A0A1S1PZW5</accession>
<dbReference type="InterPro" id="IPR046922">
    <property type="entry name" value="CATRA-N"/>
</dbReference>
<evidence type="ECO:0000259" key="1">
    <source>
        <dbReference type="Pfam" id="PF19955"/>
    </source>
</evidence>
<evidence type="ECO:0000259" key="2">
    <source>
        <dbReference type="Pfam" id="PF20269"/>
    </source>
</evidence>
<organism evidence="4 5">
    <name type="scientific">Parafrankia soli</name>
    <dbReference type="NCBI Taxonomy" id="2599596"/>
    <lineage>
        <taxon>Bacteria</taxon>
        <taxon>Bacillati</taxon>
        <taxon>Actinomycetota</taxon>
        <taxon>Actinomycetes</taxon>
        <taxon>Frankiales</taxon>
        <taxon>Frankiaceae</taxon>
        <taxon>Parafrankia</taxon>
    </lineage>
</organism>
<sequence length="425" mass="46416">MPADLPGSVGDLPSRGLLAAQLNLGDGTHQALFRRDHDLLCLSVMLAPAVDDGALDWSAPEDQWSGVADEPPASLVGAVRLYQGHLGRSEAGPRAVVTAAPELARTCASAWSGWHQTPGWEERGATTGLGFAVWEPAAPADDQIERRLLVLVPGSRDGELVAWTWNRRDAAAPAFQRYLAGAAKVRYQWRVRDGGEAVHGLRDRLDERGARLREFLRDPVPFPDRVAACVQQLHVDQVDLTTVTTRMTEMRHSVKISGANMAAILAADGTVPRDGDPFATDRRLVEHVVDQLDDDLVFLGAAGTRVEAVLALAARSTQHVRSAEHVRSAPDIQLDPEEMTQLRAELAAAFGAGVRASQLLEEIGLPRARQFVQGGATPLEWWTEMLRELGNGAVDRPYRSTLEAALREYGYNDVFVRLARRHGLR</sequence>
<feature type="domain" description="CASPASE and TPR Repeat-Associated N-terminal" evidence="2">
    <location>
        <begin position="1"/>
        <end position="167"/>
    </location>
</feature>
<dbReference type="Pfam" id="PF20270">
    <property type="entry name" value="CATRA-C"/>
    <property type="match status" value="1"/>
</dbReference>
<evidence type="ECO:0000313" key="4">
    <source>
        <dbReference type="EMBL" id="OHV26382.1"/>
    </source>
</evidence>
<dbReference type="AlphaFoldDB" id="A0A1S1PZW5"/>
<dbReference type="NCBIfam" id="NF038357">
    <property type="entry name" value="BN6_48550_fam"/>
    <property type="match status" value="1"/>
</dbReference>
<comment type="caution">
    <text evidence="4">The sequence shown here is derived from an EMBL/GenBank/DDBJ whole genome shotgun (WGS) entry which is preliminary data.</text>
</comment>
<dbReference type="EMBL" id="MAXA01000227">
    <property type="protein sequence ID" value="OHV26382.1"/>
    <property type="molecule type" value="Genomic_DNA"/>
</dbReference>
<reference evidence="5" key="1">
    <citation type="submission" date="2016-07" db="EMBL/GenBank/DDBJ databases">
        <title>Frankia sp. NRRL B-16219 Genome sequencing.</title>
        <authorList>
            <person name="Ghodhbane-Gtari F."/>
            <person name="Swanson E."/>
            <person name="Gueddou A."/>
            <person name="Louati M."/>
            <person name="Nouioui I."/>
            <person name="Hezbri K."/>
            <person name="Abebe-Akele F."/>
            <person name="Simpson S."/>
            <person name="Morris K."/>
            <person name="Thomas K."/>
            <person name="Gtari M."/>
            <person name="Tisa L.S."/>
        </authorList>
    </citation>
    <scope>NUCLEOTIDE SEQUENCE [LARGE SCALE GENOMIC DNA]</scope>
    <source>
        <strain evidence="5">NRRL B-16219</strain>
    </source>
</reference>
<evidence type="ECO:0000313" key="5">
    <source>
        <dbReference type="Proteomes" id="UP000179769"/>
    </source>
</evidence>
<dbReference type="InterPro" id="IPR045430">
    <property type="entry name" value="EAD1"/>
</dbReference>
<evidence type="ECO:0000259" key="3">
    <source>
        <dbReference type="Pfam" id="PF20270"/>
    </source>
</evidence>
<keyword evidence="5" id="KW-1185">Reference proteome</keyword>
<proteinExistence type="predicted"/>
<dbReference type="Proteomes" id="UP000179769">
    <property type="component" value="Unassembled WGS sequence"/>
</dbReference>
<gene>
    <name evidence="4" type="ORF">BBK14_21375</name>
</gene>
<dbReference type="Pfam" id="PF20269">
    <property type="entry name" value="CATRA-N"/>
    <property type="match status" value="1"/>
</dbReference>